<keyword evidence="3" id="KW-1185">Reference proteome</keyword>
<accession>A0A183TR09</accession>
<dbReference type="OrthoDB" id="6309064at2759"/>
<proteinExistence type="predicted"/>
<reference evidence="2 3" key="2">
    <citation type="submission" date="2018-11" db="EMBL/GenBank/DDBJ databases">
        <authorList>
            <consortium name="Pathogen Informatics"/>
        </authorList>
    </citation>
    <scope>NUCLEOTIDE SEQUENCE [LARGE SCALE GENOMIC DNA]</scope>
    <source>
        <strain evidence="2 3">NST_G2</strain>
    </source>
</reference>
<feature type="compositionally biased region" description="Basic and acidic residues" evidence="1">
    <location>
        <begin position="9"/>
        <end position="21"/>
    </location>
</feature>
<protein>
    <submittedName>
        <fullName evidence="4">Death-associated protein 1</fullName>
    </submittedName>
</protein>
<evidence type="ECO:0000313" key="3">
    <source>
        <dbReference type="Proteomes" id="UP000275846"/>
    </source>
</evidence>
<sequence>MPAPRPRVHPRDLLPRPKAKEGVGQQETVFHTRSQKKEAVIVTSTETVGSQHSLPGSVVRPDAGGEVTKDN</sequence>
<dbReference type="EMBL" id="UYSU01045679">
    <property type="protein sequence ID" value="VDM05293.1"/>
    <property type="molecule type" value="Genomic_DNA"/>
</dbReference>
<dbReference type="Proteomes" id="UP000275846">
    <property type="component" value="Unassembled WGS sequence"/>
</dbReference>
<evidence type="ECO:0000313" key="4">
    <source>
        <dbReference type="WBParaSite" id="SSLN_0001962601-mRNA-1"/>
    </source>
</evidence>
<dbReference type="AlphaFoldDB" id="A0A183TR09"/>
<feature type="region of interest" description="Disordered" evidence="1">
    <location>
        <begin position="1"/>
        <end position="71"/>
    </location>
</feature>
<name>A0A183TR09_SCHSO</name>
<evidence type="ECO:0000256" key="1">
    <source>
        <dbReference type="SAM" id="MobiDB-lite"/>
    </source>
</evidence>
<organism evidence="4">
    <name type="scientific">Schistocephalus solidus</name>
    <name type="common">Tapeworm</name>
    <dbReference type="NCBI Taxonomy" id="70667"/>
    <lineage>
        <taxon>Eukaryota</taxon>
        <taxon>Metazoa</taxon>
        <taxon>Spiralia</taxon>
        <taxon>Lophotrochozoa</taxon>
        <taxon>Platyhelminthes</taxon>
        <taxon>Cestoda</taxon>
        <taxon>Eucestoda</taxon>
        <taxon>Diphyllobothriidea</taxon>
        <taxon>Diphyllobothriidae</taxon>
        <taxon>Schistocephalus</taxon>
    </lineage>
</organism>
<reference evidence="4" key="1">
    <citation type="submission" date="2016-06" db="UniProtKB">
        <authorList>
            <consortium name="WormBaseParasite"/>
        </authorList>
    </citation>
    <scope>IDENTIFICATION</scope>
</reference>
<dbReference type="WBParaSite" id="SSLN_0001962601-mRNA-1">
    <property type="protein sequence ID" value="SSLN_0001962601-mRNA-1"/>
    <property type="gene ID" value="SSLN_0001962601"/>
</dbReference>
<evidence type="ECO:0000313" key="2">
    <source>
        <dbReference type="EMBL" id="VDM05293.1"/>
    </source>
</evidence>
<gene>
    <name evidence="2" type="ORF">SSLN_LOCUS18907</name>
</gene>
<feature type="compositionally biased region" description="Polar residues" evidence="1">
    <location>
        <begin position="42"/>
        <end position="54"/>
    </location>
</feature>